<dbReference type="eggNOG" id="COG0579">
    <property type="taxonomic scope" value="Bacteria"/>
</dbReference>
<name>M0QML4_9ACTN</name>
<evidence type="ECO:0000259" key="6">
    <source>
        <dbReference type="Pfam" id="PF01266"/>
    </source>
</evidence>
<evidence type="ECO:0000256" key="2">
    <source>
        <dbReference type="ARBA" id="ARBA00022630"/>
    </source>
</evidence>
<dbReference type="GO" id="GO:0047545">
    <property type="term" value="F:(S)-2-hydroxyglutarate dehydrogenase activity"/>
    <property type="evidence" value="ECO:0007669"/>
    <property type="project" value="TreeGrafter"/>
</dbReference>
<dbReference type="InterPro" id="IPR006076">
    <property type="entry name" value="FAD-dep_OxRdtase"/>
</dbReference>
<evidence type="ECO:0000313" key="8">
    <source>
        <dbReference type="Proteomes" id="UP000011666"/>
    </source>
</evidence>
<dbReference type="RefSeq" id="WP_007623348.1">
    <property type="nucleotide sequence ID" value="NZ_BANX01000028.1"/>
</dbReference>
<dbReference type="OrthoDB" id="9801699at2"/>
<reference evidence="7 8" key="1">
    <citation type="submission" date="2013-01" db="EMBL/GenBank/DDBJ databases">
        <title>Whole genome shotgun sequence of Gordonia soli NBRC 108243.</title>
        <authorList>
            <person name="Isaki-Nakamura S."/>
            <person name="Hosoyama A."/>
            <person name="Tsuchikane K."/>
            <person name="Ando Y."/>
            <person name="Baba S."/>
            <person name="Ohji S."/>
            <person name="Hamada M."/>
            <person name="Tamura T."/>
            <person name="Yamazoe A."/>
            <person name="Yamazaki S."/>
            <person name="Fujita N."/>
        </authorList>
    </citation>
    <scope>NUCLEOTIDE SEQUENCE [LARGE SCALE GENOMIC DNA]</scope>
    <source>
        <strain evidence="7 8">NBRC 108243</strain>
    </source>
</reference>
<evidence type="ECO:0000313" key="7">
    <source>
        <dbReference type="EMBL" id="GAC69870.1"/>
    </source>
</evidence>
<dbReference type="Gene3D" id="3.50.50.60">
    <property type="entry name" value="FAD/NAD(P)-binding domain"/>
    <property type="match status" value="1"/>
</dbReference>
<dbReference type="Proteomes" id="UP000011666">
    <property type="component" value="Unassembled WGS sequence"/>
</dbReference>
<dbReference type="InterPro" id="IPR036188">
    <property type="entry name" value="FAD/NAD-bd_sf"/>
</dbReference>
<comment type="cofactor">
    <cofactor evidence="1">
        <name>FAD</name>
        <dbReference type="ChEBI" id="CHEBI:57692"/>
    </cofactor>
</comment>
<dbReference type="Gene3D" id="3.30.9.10">
    <property type="entry name" value="D-Amino Acid Oxidase, subunit A, domain 2"/>
    <property type="match status" value="1"/>
</dbReference>
<dbReference type="EMBL" id="BANX01000028">
    <property type="protein sequence ID" value="GAC69870.1"/>
    <property type="molecule type" value="Genomic_DNA"/>
</dbReference>
<evidence type="ECO:0000256" key="1">
    <source>
        <dbReference type="ARBA" id="ARBA00001974"/>
    </source>
</evidence>
<gene>
    <name evidence="7" type="ORF">GS4_28_01180</name>
</gene>
<keyword evidence="8" id="KW-1185">Reference proteome</keyword>
<proteinExistence type="inferred from homology"/>
<comment type="caution">
    <text evidence="7">The sequence shown here is derived from an EMBL/GenBank/DDBJ whole genome shotgun (WGS) entry which is preliminary data.</text>
</comment>
<dbReference type="AlphaFoldDB" id="M0QML4"/>
<keyword evidence="4" id="KW-0560">Oxidoreductase</keyword>
<accession>M0QML4</accession>
<evidence type="ECO:0000256" key="3">
    <source>
        <dbReference type="ARBA" id="ARBA00022827"/>
    </source>
</evidence>
<dbReference type="STRING" id="1223545.GS4_28_01180"/>
<feature type="domain" description="FAD dependent oxidoreductase" evidence="6">
    <location>
        <begin position="5"/>
        <end position="369"/>
    </location>
</feature>
<keyword evidence="2" id="KW-0285">Flavoprotein</keyword>
<dbReference type="PANTHER" id="PTHR43104:SF4">
    <property type="entry name" value="L-2-HYDROXYGLUTARATE DEHYDROGENASE, MITOCHONDRIAL"/>
    <property type="match status" value="1"/>
</dbReference>
<dbReference type="SUPFAM" id="SSF51905">
    <property type="entry name" value="FAD/NAD(P)-binding domain"/>
    <property type="match status" value="1"/>
</dbReference>
<dbReference type="PANTHER" id="PTHR43104">
    <property type="entry name" value="L-2-HYDROXYGLUTARATE DEHYDROGENASE, MITOCHONDRIAL"/>
    <property type="match status" value="1"/>
</dbReference>
<evidence type="ECO:0000256" key="4">
    <source>
        <dbReference type="ARBA" id="ARBA00023002"/>
    </source>
</evidence>
<protein>
    <submittedName>
        <fullName evidence="7">Putative oxidoreductase</fullName>
    </submittedName>
</protein>
<organism evidence="7 8">
    <name type="scientific">Gordonia soli NBRC 108243</name>
    <dbReference type="NCBI Taxonomy" id="1223545"/>
    <lineage>
        <taxon>Bacteria</taxon>
        <taxon>Bacillati</taxon>
        <taxon>Actinomycetota</taxon>
        <taxon>Actinomycetes</taxon>
        <taxon>Mycobacteriales</taxon>
        <taxon>Gordoniaceae</taxon>
        <taxon>Gordonia</taxon>
    </lineage>
</organism>
<dbReference type="Pfam" id="PF01266">
    <property type="entry name" value="DAO"/>
    <property type="match status" value="1"/>
</dbReference>
<evidence type="ECO:0000256" key="5">
    <source>
        <dbReference type="ARBA" id="ARBA00037941"/>
    </source>
</evidence>
<sequence length="381" mass="40399">MEHVDAVVVGAGVVGLAVARALALRGESVLTLEREDAIGTQTSSRNSEVIHAGIYYPTESRKARACRDGRDRLYEYCIDNGVDHRRCGKLIVATSADQLSALDRILAQGHANGVTDLRRIGQAELHDLEPDLPTAVGALLSPSTGIVDGHGLMRRLRRDAEDRGAITSLRSEVASIRPAGSGSDRRLEVEVTGIGDVSCAHLVNCAGLDAWSVARSIRGFPDRAIPPRRLAKGNYFALATGTTPFTHLIYPVPEDGGLGVHLTLDLAGAARFGPDVEWLPDGTDPHDVDLAVDPARAERFSDSIRRYWPTITPDRLTPAYAGLRPKLSGPGEPAADFLIQGPADHGVSGLVNLFGIESPGLTSSLALADDVLTAIGPSAPD</sequence>
<keyword evidence="3" id="KW-0274">FAD</keyword>
<comment type="similarity">
    <text evidence="5">Belongs to the L2HGDH family.</text>
</comment>